<comment type="subunit">
    <text evidence="4">Component of the eukaryotic translation initiation factor 3 (eIF-3) complex.</text>
</comment>
<dbReference type="Pfam" id="PF08597">
    <property type="entry name" value="eIF3_subunit"/>
    <property type="match status" value="1"/>
</dbReference>
<dbReference type="GO" id="GO:0033290">
    <property type="term" value="C:eukaryotic 48S preinitiation complex"/>
    <property type="evidence" value="ECO:0007669"/>
    <property type="project" value="UniProtKB-UniRule"/>
</dbReference>
<dbReference type="PANTHER" id="PTHR21681">
    <property type="entry name" value="EUKARYOTIC TRANSLATION INITIATION FACTOR 3 SUBUNIT J"/>
    <property type="match status" value="1"/>
</dbReference>
<comment type="function">
    <text evidence="4">Component of the eukaryotic translation initiation factor 3 (eIF-3) complex, which is involved in protein synthesis of a specialized repertoire of mRNAs and, together with other initiation factors, stimulates binding of mRNA and methionyl-tRNAi to the 40S ribosome. The eIF-3 complex specifically targets and initiates translation of a subset of mRNAs involved in cell proliferation.</text>
</comment>
<dbReference type="GO" id="GO:0005852">
    <property type="term" value="C:eukaryotic translation initiation factor 3 complex"/>
    <property type="evidence" value="ECO:0007669"/>
    <property type="project" value="UniProtKB-UniRule"/>
</dbReference>
<gene>
    <name evidence="4" type="primary">HCR1</name>
    <name evidence="6" type="ORF">INT48_007643</name>
</gene>
<protein>
    <recommendedName>
        <fullName evidence="4">Eukaryotic translation initiation factor 3 subunit J</fullName>
        <shortName evidence="4">eIF3j</shortName>
    </recommendedName>
    <alternativeName>
        <fullName evidence="4">Eukaryotic translation initiation factor 3 30 kDa subunit homolog</fullName>
        <shortName evidence="4">eIF-3 30 kDa subunit homolog</shortName>
    </alternativeName>
</protein>
<reference evidence="6" key="1">
    <citation type="submission" date="2021-01" db="EMBL/GenBank/DDBJ databases">
        <title>Metabolic potential, ecology and presence of endohyphal bacteria is reflected in genomic diversity of Mucoromycotina.</title>
        <authorList>
            <person name="Muszewska A."/>
            <person name="Okrasinska A."/>
            <person name="Steczkiewicz K."/>
            <person name="Drgas O."/>
            <person name="Orlowska M."/>
            <person name="Perlinska-Lenart U."/>
            <person name="Aleksandrzak-Piekarczyk T."/>
            <person name="Szatraj K."/>
            <person name="Zielenkiewicz U."/>
            <person name="Pilsyk S."/>
            <person name="Malc E."/>
            <person name="Mieczkowski P."/>
            <person name="Kruszewska J.S."/>
            <person name="Biernat P."/>
            <person name="Pawlowska J."/>
        </authorList>
    </citation>
    <scope>NUCLEOTIDE SEQUENCE</scope>
    <source>
        <strain evidence="6">WA0000018081</strain>
    </source>
</reference>
<keyword evidence="7" id="KW-1185">Reference proteome</keyword>
<evidence type="ECO:0000256" key="3">
    <source>
        <dbReference type="ARBA" id="ARBA00022917"/>
    </source>
</evidence>
<name>A0A8H7SRP9_9FUNG</name>
<evidence type="ECO:0000256" key="2">
    <source>
        <dbReference type="ARBA" id="ARBA00022540"/>
    </source>
</evidence>
<dbReference type="AlphaFoldDB" id="A0A8H7SRP9"/>
<feature type="region of interest" description="Disordered" evidence="5">
    <location>
        <begin position="207"/>
        <end position="226"/>
    </location>
</feature>
<feature type="compositionally biased region" description="Acidic residues" evidence="5">
    <location>
        <begin position="86"/>
        <end position="96"/>
    </location>
</feature>
<dbReference type="Proteomes" id="UP000613177">
    <property type="component" value="Unassembled WGS sequence"/>
</dbReference>
<keyword evidence="3 4" id="KW-0648">Protein biosynthesis</keyword>
<dbReference type="GO" id="GO:0003743">
    <property type="term" value="F:translation initiation factor activity"/>
    <property type="evidence" value="ECO:0007669"/>
    <property type="project" value="UniProtKB-UniRule"/>
</dbReference>
<sequence>MSDWEEEDIDVKVEVVIPKQNKWDDEDVEEDVKESWEDSDEEEKSDTKKPAPVLKKKVPLKQKIAEKLAAEEQKKKELEAKKLAGEDEEEETEEDAYERKERMRRLELEADMMNATDLFAGVSVDDMKNRPLEECTPKNRVEMDAYRKRLVELITFGSKSINYGWFIDELLRDIAVPLKDTEVKKIASALTVIANEKQRIAKDALKKGKGKGRPQLAAAGKNSAADDSYADNGYDYDDFINNTGDISVDRILL</sequence>
<dbReference type="PANTHER" id="PTHR21681:SF0">
    <property type="entry name" value="EUKARYOTIC TRANSLATION INITIATION FACTOR 3 SUBUNIT J"/>
    <property type="match status" value="1"/>
</dbReference>
<evidence type="ECO:0000256" key="5">
    <source>
        <dbReference type="SAM" id="MobiDB-lite"/>
    </source>
</evidence>
<feature type="region of interest" description="Disordered" evidence="5">
    <location>
        <begin position="78"/>
        <end position="99"/>
    </location>
</feature>
<comment type="subcellular location">
    <subcellularLocation>
        <location evidence="4">Cytoplasm</location>
    </subcellularLocation>
</comment>
<evidence type="ECO:0000256" key="1">
    <source>
        <dbReference type="ARBA" id="ARBA00022490"/>
    </source>
</evidence>
<keyword evidence="1 4" id="KW-0963">Cytoplasm</keyword>
<feature type="compositionally biased region" description="Acidic residues" evidence="5">
    <location>
        <begin position="24"/>
        <end position="44"/>
    </location>
</feature>
<keyword evidence="2 4" id="KW-0396">Initiation factor</keyword>
<dbReference type="Gene3D" id="1.10.246.60">
    <property type="entry name" value="Eukaryotic translation initiation factor 3 like domains"/>
    <property type="match status" value="1"/>
</dbReference>
<evidence type="ECO:0000313" key="6">
    <source>
        <dbReference type="EMBL" id="KAG2233223.1"/>
    </source>
</evidence>
<dbReference type="HAMAP" id="MF_03009">
    <property type="entry name" value="eIF3j"/>
    <property type="match status" value="1"/>
</dbReference>
<accession>A0A8H7SRP9</accession>
<evidence type="ECO:0000313" key="7">
    <source>
        <dbReference type="Proteomes" id="UP000613177"/>
    </source>
</evidence>
<dbReference type="InterPro" id="IPR013906">
    <property type="entry name" value="eIF3j"/>
</dbReference>
<evidence type="ECO:0000256" key="4">
    <source>
        <dbReference type="HAMAP-Rule" id="MF_03009"/>
    </source>
</evidence>
<comment type="similarity">
    <text evidence="4">Belongs to the eIF-3 subunit J family.</text>
</comment>
<proteinExistence type="inferred from homology"/>
<dbReference type="InterPro" id="IPR023194">
    <property type="entry name" value="eIF3-like_dom_sf"/>
</dbReference>
<dbReference type="EMBL" id="JAEPRE010000086">
    <property type="protein sequence ID" value="KAG2233223.1"/>
    <property type="molecule type" value="Genomic_DNA"/>
</dbReference>
<organism evidence="6 7">
    <name type="scientific">Thamnidium elegans</name>
    <dbReference type="NCBI Taxonomy" id="101142"/>
    <lineage>
        <taxon>Eukaryota</taxon>
        <taxon>Fungi</taxon>
        <taxon>Fungi incertae sedis</taxon>
        <taxon>Mucoromycota</taxon>
        <taxon>Mucoromycotina</taxon>
        <taxon>Mucoromycetes</taxon>
        <taxon>Mucorales</taxon>
        <taxon>Mucorineae</taxon>
        <taxon>Mucoraceae</taxon>
        <taxon>Thamnidium</taxon>
    </lineage>
</organism>
<feature type="region of interest" description="Disordered" evidence="5">
    <location>
        <begin position="1"/>
        <end position="56"/>
    </location>
</feature>
<dbReference type="GO" id="GO:0001732">
    <property type="term" value="P:formation of cytoplasmic translation initiation complex"/>
    <property type="evidence" value="ECO:0007669"/>
    <property type="project" value="UniProtKB-UniRule"/>
</dbReference>
<dbReference type="GO" id="GO:0016282">
    <property type="term" value="C:eukaryotic 43S preinitiation complex"/>
    <property type="evidence" value="ECO:0007669"/>
    <property type="project" value="UniProtKB-UniRule"/>
</dbReference>
<comment type="caution">
    <text evidence="6">The sequence shown here is derived from an EMBL/GenBank/DDBJ whole genome shotgun (WGS) entry which is preliminary data.</text>
</comment>